<dbReference type="NCBIfam" id="TIGR03086">
    <property type="entry name" value="TIGR03086 family metal-binding protein"/>
    <property type="match status" value="1"/>
</dbReference>
<evidence type="ECO:0000259" key="1">
    <source>
        <dbReference type="Pfam" id="PF11716"/>
    </source>
</evidence>
<dbReference type="Pfam" id="PF11716">
    <property type="entry name" value="MDMPI_N"/>
    <property type="match status" value="1"/>
</dbReference>
<evidence type="ECO:0000313" key="2">
    <source>
        <dbReference type="EMBL" id="RFS86730.1"/>
    </source>
</evidence>
<dbReference type="InterPro" id="IPR024344">
    <property type="entry name" value="MDMPI_metal-binding"/>
</dbReference>
<comment type="caution">
    <text evidence="2">The sequence shown here is derived from an EMBL/GenBank/DDBJ whole genome shotgun (WGS) entry which is preliminary data.</text>
</comment>
<dbReference type="NCBIfam" id="TIGR03083">
    <property type="entry name" value="maleylpyruvate isomerase family mycothiol-dependent enzyme"/>
    <property type="match status" value="1"/>
</dbReference>
<proteinExistence type="predicted"/>
<accession>A0A372GMW3</accession>
<dbReference type="Proteomes" id="UP000262882">
    <property type="component" value="Unassembled WGS sequence"/>
</dbReference>
<dbReference type="RefSeq" id="WP_117397180.1">
    <property type="nucleotide sequence ID" value="NZ_QVNQ01000001.1"/>
</dbReference>
<dbReference type="InterPro" id="IPR017520">
    <property type="entry name" value="CHP03086"/>
</dbReference>
<dbReference type="AlphaFoldDB" id="A0A372GMW3"/>
<dbReference type="InterPro" id="IPR034660">
    <property type="entry name" value="DinB/YfiT-like"/>
</dbReference>
<gene>
    <name evidence="2" type="ORF">D0T12_00035</name>
</gene>
<dbReference type="OrthoDB" id="5185819at2"/>
<protein>
    <submittedName>
        <fullName evidence="2">TIGR03086 family protein</fullName>
    </submittedName>
</protein>
<organism evidence="2 3">
    <name type="scientific">Actinomadura spongiicola</name>
    <dbReference type="NCBI Taxonomy" id="2303421"/>
    <lineage>
        <taxon>Bacteria</taxon>
        <taxon>Bacillati</taxon>
        <taxon>Actinomycetota</taxon>
        <taxon>Actinomycetes</taxon>
        <taxon>Streptosporangiales</taxon>
        <taxon>Thermomonosporaceae</taxon>
        <taxon>Actinomadura</taxon>
    </lineage>
</organism>
<reference evidence="2 3" key="1">
    <citation type="submission" date="2018-08" db="EMBL/GenBank/DDBJ databases">
        <title>Actinomadura spongicola sp. nov., isolated from marine sponge Leucetta chagosensis.</title>
        <authorList>
            <person name="Li L."/>
            <person name="Lin H.W."/>
        </authorList>
    </citation>
    <scope>NUCLEOTIDE SEQUENCE [LARGE SCALE GENOMIC DNA]</scope>
    <source>
        <strain evidence="2 3">LHW52907</strain>
    </source>
</reference>
<sequence length="201" mass="20971">MASMPDLAPAARRLAALLAGVRDYQLTAPTPCADTSLGALLDHLNGLALAFTWAATKDFPPGPGQPPSADASRLPPDWRARIPERLDALATAWRSPDAWEGMTQAGGVDLPGEDAGRVAMNELVVHGWDVARASGQPYEAGRDEVEICLAFVAPTVEQSGGQGVEGLFGPALDIPCDAPPLDRLLALTGRDPEWSPASSAG</sequence>
<evidence type="ECO:0000313" key="3">
    <source>
        <dbReference type="Proteomes" id="UP000262882"/>
    </source>
</evidence>
<feature type="domain" description="Mycothiol-dependent maleylpyruvate isomerase metal-binding" evidence="1">
    <location>
        <begin position="7"/>
        <end position="131"/>
    </location>
</feature>
<dbReference type="InterPro" id="IPR017517">
    <property type="entry name" value="Maleyloyr_isom"/>
</dbReference>
<name>A0A372GMW3_9ACTN</name>
<dbReference type="GO" id="GO:0046872">
    <property type="term" value="F:metal ion binding"/>
    <property type="evidence" value="ECO:0007669"/>
    <property type="project" value="InterPro"/>
</dbReference>
<dbReference type="SUPFAM" id="SSF109854">
    <property type="entry name" value="DinB/YfiT-like putative metalloenzymes"/>
    <property type="match status" value="1"/>
</dbReference>
<dbReference type="Gene3D" id="1.20.120.450">
    <property type="entry name" value="dinb family like domain"/>
    <property type="match status" value="1"/>
</dbReference>
<keyword evidence="3" id="KW-1185">Reference proteome</keyword>
<dbReference type="EMBL" id="QVNQ01000001">
    <property type="protein sequence ID" value="RFS86730.1"/>
    <property type="molecule type" value="Genomic_DNA"/>
</dbReference>